<gene>
    <name evidence="1" type="ORF">FVF58_44170</name>
</gene>
<dbReference type="Proteomes" id="UP000325273">
    <property type="component" value="Unassembled WGS sequence"/>
</dbReference>
<evidence type="ECO:0000313" key="2">
    <source>
        <dbReference type="Proteomes" id="UP000325273"/>
    </source>
</evidence>
<protein>
    <recommendedName>
        <fullName evidence="3">Helicase XPB/Ssl2 N-terminal domain-containing protein</fullName>
    </recommendedName>
</protein>
<proteinExistence type="predicted"/>
<comment type="caution">
    <text evidence="1">The sequence shown here is derived from an EMBL/GenBank/DDBJ whole genome shotgun (WGS) entry which is preliminary data.</text>
</comment>
<reference evidence="1 2" key="1">
    <citation type="submission" date="2019-08" db="EMBL/GenBank/DDBJ databases">
        <title>Paraburkholderia sp. DCY113.</title>
        <authorList>
            <person name="Kang J."/>
        </authorList>
    </citation>
    <scope>NUCLEOTIDE SEQUENCE [LARGE SCALE GENOMIC DNA]</scope>
    <source>
        <strain evidence="1 2">DCY113</strain>
    </source>
</reference>
<dbReference type="AlphaFoldDB" id="A0A5B0G4X7"/>
<dbReference type="EMBL" id="VTUZ01000056">
    <property type="protein sequence ID" value="KAA0998593.1"/>
    <property type="molecule type" value="Genomic_DNA"/>
</dbReference>
<keyword evidence="2" id="KW-1185">Reference proteome</keyword>
<organism evidence="1 2">
    <name type="scientific">Paraburkholderia panacisoli</name>
    <dbReference type="NCBI Taxonomy" id="2603818"/>
    <lineage>
        <taxon>Bacteria</taxon>
        <taxon>Pseudomonadati</taxon>
        <taxon>Pseudomonadota</taxon>
        <taxon>Betaproteobacteria</taxon>
        <taxon>Burkholderiales</taxon>
        <taxon>Burkholderiaceae</taxon>
        <taxon>Paraburkholderia</taxon>
    </lineage>
</organism>
<evidence type="ECO:0008006" key="3">
    <source>
        <dbReference type="Google" id="ProtNLM"/>
    </source>
</evidence>
<evidence type="ECO:0000313" key="1">
    <source>
        <dbReference type="EMBL" id="KAA0998593.1"/>
    </source>
</evidence>
<name>A0A5B0G4X7_9BURK</name>
<sequence length="591" mass="65969">MDTLNEVLPRLTVDQLKSLMRWLPDASPTGRKDLLVGAILRSLAGDGLRALWDRLYDIQRMAVAETAYALDGLFDGNRFRAKYGRLPDFTVKENGRRYSDYGPPTALGLFLYNQDGRYSLPDDLRERLIAFVPEPEPVRLSTIETLPEEIGEDRLTVRHTDRDAMVDLSVLLRLTDQGKIQVSDKTSLPGSATLRLLTENLAGGDFYAHKSKQDQWGQEIGPIKAFSWPLMLQAAGLVQRNGSKLALSAAGRKALASSPASVLRTIWNKWLKSSLFDEFSRVEVIKGQKSKGRVMTAVAPRRAAINEILRLCPVGAWIDVDDFSRFMQATGHTFDVSHNPWQLYISDQQYGSLGHDGYHSWEILQLRYLLCVLFEYAAALGIIDVAYIEPTEARNDFGDLWGTDDLEFLSRYDGLIYFRVTPLGAWCLGLVEDYTPDPIQSSVKLAVLPSLQVNVVGGNLSTEESLTLDIWAVEATDKSWRLDRQKAVGAIEKGHDIAELRAFLQTREDQPLPETVESFIKITGKQGNALKISGTALLIDCENAEIAVMIATHKETAGLCLHAGDRQLVVRLENEAKFRNLIRILGFGMTA</sequence>
<dbReference type="RefSeq" id="WP_149675892.1">
    <property type="nucleotide sequence ID" value="NZ_VTUZ01000056.1"/>
</dbReference>
<accession>A0A5B0G4X7</accession>